<dbReference type="InterPro" id="IPR013536">
    <property type="entry name" value="WLM_dom"/>
</dbReference>
<evidence type="ECO:0000313" key="3">
    <source>
        <dbReference type="EMBL" id="CAK7910130.1"/>
    </source>
</evidence>
<dbReference type="EMBL" id="OZ004257">
    <property type="protein sequence ID" value="CAK7910130.1"/>
    <property type="molecule type" value="Genomic_DNA"/>
</dbReference>
<feature type="compositionally biased region" description="Basic and acidic residues" evidence="1">
    <location>
        <begin position="322"/>
        <end position="331"/>
    </location>
</feature>
<gene>
    <name evidence="3" type="ORF">CAAN4_E18162</name>
</gene>
<evidence type="ECO:0000259" key="2">
    <source>
        <dbReference type="PROSITE" id="PS51397"/>
    </source>
</evidence>
<organism evidence="3 4">
    <name type="scientific">[Candida] anglica</name>
    <dbReference type="NCBI Taxonomy" id="148631"/>
    <lineage>
        <taxon>Eukaryota</taxon>
        <taxon>Fungi</taxon>
        <taxon>Dikarya</taxon>
        <taxon>Ascomycota</taxon>
        <taxon>Saccharomycotina</taxon>
        <taxon>Pichiomycetes</taxon>
        <taxon>Debaryomycetaceae</taxon>
        <taxon>Kurtzmaniella</taxon>
    </lineage>
</organism>
<dbReference type="Pfam" id="PF08325">
    <property type="entry name" value="WLM"/>
    <property type="match status" value="1"/>
</dbReference>
<dbReference type="PANTHER" id="PTHR46622">
    <property type="entry name" value="DNA-DEPENDENT METALLOPROTEASE WSS1"/>
    <property type="match status" value="1"/>
</dbReference>
<feature type="compositionally biased region" description="Basic residues" evidence="1">
    <location>
        <begin position="459"/>
        <end position="472"/>
    </location>
</feature>
<feature type="region of interest" description="Disordered" evidence="1">
    <location>
        <begin position="391"/>
        <end position="496"/>
    </location>
</feature>
<sequence>MVLKGTGKTTKETPRASPTANISVIGSLKRFPDREYARDLLHEVAKLAAPLIHERGFKVGTLCEMLPKNANLLGLNVNRGQKILLRLRYHSNTKSFLPMGDIMGTFLHELTHNVYGPHDQKFYKLLDELKEQYETLQYGGKSKTGYICEEEKLGGGYRFGGGFVSERDQRIKALSKSKYVGGSQKLGGSGGISKGSKSGLSLRQLALEAAERRAKDSKWCTGGEVGDISKDDELSVINVDDGYQEVIDLTADEYDEPTPRKEVIVVDACEEKEDNSIKVVRKDPKSILRQSDSVSNNRGSRSVSFGLLPSLDDDEFDGSNQPEDKQEDEATVHYVSSSSPRTFIQDGEKYPRRKLVADLNFNQIMRYDVVELSDTSMEQESFESECQPIIEEDFKAPGPSSKLDTQKNPDHSNSPKNIPSSEDVSMVPEALKSTPPSQKPARTKRSYKQRKKEGAASRKPPKKKNSKPKKKSPPKEKEIIKKNKKTVKSIDFHDLF</sequence>
<feature type="domain" description="WLM" evidence="2">
    <location>
        <begin position="13"/>
        <end position="215"/>
    </location>
</feature>
<feature type="compositionally biased region" description="Polar residues" evidence="1">
    <location>
        <begin position="411"/>
        <end position="423"/>
    </location>
</feature>
<reference evidence="3 4" key="1">
    <citation type="submission" date="2024-01" db="EMBL/GenBank/DDBJ databases">
        <authorList>
            <consortium name="Genoscope - CEA"/>
            <person name="William W."/>
        </authorList>
    </citation>
    <scope>NUCLEOTIDE SEQUENCE [LARGE SCALE GENOMIC DNA]</scope>
    <source>
        <strain evidence="3 4">29B2s-10</strain>
    </source>
</reference>
<proteinExistence type="predicted"/>
<feature type="region of interest" description="Disordered" evidence="1">
    <location>
        <begin position="288"/>
        <end position="346"/>
    </location>
</feature>
<dbReference type="Proteomes" id="UP001497600">
    <property type="component" value="Chromosome E"/>
</dbReference>
<evidence type="ECO:0000256" key="1">
    <source>
        <dbReference type="SAM" id="MobiDB-lite"/>
    </source>
</evidence>
<feature type="compositionally biased region" description="Low complexity" evidence="1">
    <location>
        <begin position="291"/>
        <end position="304"/>
    </location>
</feature>
<dbReference type="InterPro" id="IPR053000">
    <property type="entry name" value="WSS1-like_metalloprotease"/>
</dbReference>
<dbReference type="PROSITE" id="PS51397">
    <property type="entry name" value="WLM"/>
    <property type="match status" value="1"/>
</dbReference>
<keyword evidence="4" id="KW-1185">Reference proteome</keyword>
<evidence type="ECO:0000313" key="4">
    <source>
        <dbReference type="Proteomes" id="UP001497600"/>
    </source>
</evidence>
<accession>A0ABP0EE20</accession>
<feature type="compositionally biased region" description="Basic residues" evidence="1">
    <location>
        <begin position="441"/>
        <end position="451"/>
    </location>
</feature>
<name>A0ABP0EE20_9ASCO</name>
<protein>
    <recommendedName>
        <fullName evidence="2">WLM domain-containing protein</fullName>
    </recommendedName>
</protein>
<dbReference type="PANTHER" id="PTHR46622:SF1">
    <property type="entry name" value="DNA-DEPENDENT METALLOPROTEASE WSS1"/>
    <property type="match status" value="1"/>
</dbReference>